<protein>
    <submittedName>
        <fullName evidence="1">Uncharacterized protein</fullName>
    </submittedName>
</protein>
<organism evidence="1">
    <name type="scientific">Myoviridae sp. ctEg02</name>
    <dbReference type="NCBI Taxonomy" id="2825061"/>
    <lineage>
        <taxon>Viruses</taxon>
        <taxon>Duplodnaviria</taxon>
        <taxon>Heunggongvirae</taxon>
        <taxon>Uroviricota</taxon>
        <taxon>Caudoviricetes</taxon>
    </lineage>
</organism>
<reference evidence="1" key="1">
    <citation type="journal article" date="2021" name="Proc. Natl. Acad. Sci. U.S.A.">
        <title>A Catalog of Tens of Thousands of Viruses from Human Metagenomes Reveals Hidden Associations with Chronic Diseases.</title>
        <authorList>
            <person name="Tisza M.J."/>
            <person name="Buck C.B."/>
        </authorList>
    </citation>
    <scope>NUCLEOTIDE SEQUENCE</scope>
    <source>
        <strain evidence="1">CtEg02</strain>
    </source>
</reference>
<proteinExistence type="predicted"/>
<dbReference type="EMBL" id="BK015482">
    <property type="protein sequence ID" value="DAE09057.1"/>
    <property type="molecule type" value="Genomic_DNA"/>
</dbReference>
<accession>A0A8S5PRH7</accession>
<evidence type="ECO:0000313" key="1">
    <source>
        <dbReference type="EMBL" id="DAE09057.1"/>
    </source>
</evidence>
<name>A0A8S5PRH7_9CAUD</name>
<sequence length="62" mass="7011">MAKNEHRLLCGWKAIIAYTGVSRLLMIRYAYPVHDCDRATHLGYGVCAYTDELDAHREAISA</sequence>